<accession>A0ACB9TLI6</accession>
<name>A0ACB9TLI6_HOLOL</name>
<gene>
    <name evidence="1" type="ORF">MML48_2g00000927</name>
</gene>
<sequence length="813" mass="94127">MSNIKKRLKDAYGNVTFYANKTWTNDCYLYQKTNQELYARHIKIQEAFTEEVTRPRTVRDSIPQSKLAKYSNYVYDEARELSYTPNTNDIMFHYTCRCKDEAIEEPWMLPEVEQLFIWLTYSRDFNLMRYRDLVHFDPVDTNKTKHTCTLEDFYKVDPRFLENFERTPGKARFTKPEPLKDVDLKSVVPPILSFSTFDDMTVKMKFNLDSVKNLWKTGRSDDLIPPKKVEIFKSPFDNLFIDEDPKSYKYYFHTDKIPYHFNELQEKANDFRNLQGLTEMLKRIKEPEDMDPNPLITCRTASDGMLKSTPVKRLYSDVVQGLANKNSSKTQFGSEPLLIRSESFKDIRFPAVKLGTIEDVQYKTTTKVKAPANPPNWFDQSWGKHEIKLLQKPEEKKVDVSQAKQTSNSQNFHTKSFSSTVTNTDAFTNSPINCYGNSFVNYQNFCPTNSAVTEYQPADLYNTYNTANAYASNYYNPLQYPSNSIYCNSYTGANLATNPYAYSPVTYATQLTSCSRNFIQQKQNTFHYNTGQQQWIMHQYRTPSLYNINHIPPQTCFLLPPQLTKQQRWLPTGHYVRPPTPQTFHVNATPPHTSCQTWNVQGQLYRTNSTQHVCPQSQTFETSSLDNASRQKFKSRKINSQINIIVNKGRNKSPDNLTHPTLRTKCSSMYKQSEAVGTLGTSNIFANSNANDVAEYKVIVKKNSPSSQSSDINKALSSALQDFDSESKQLPVITTNSDDLERQALEEYQSSNESFYKDLERQAEEQYEDSENSLGPPNKHLYFGGRASLCECFSVYFSDLLLTYFEVYIYHYA</sequence>
<dbReference type="EMBL" id="CM043016">
    <property type="protein sequence ID" value="KAI4467637.1"/>
    <property type="molecule type" value="Genomic_DNA"/>
</dbReference>
<protein>
    <submittedName>
        <fullName evidence="1">Uncharacterized protein</fullName>
    </submittedName>
</protein>
<reference evidence="1" key="1">
    <citation type="submission" date="2022-04" db="EMBL/GenBank/DDBJ databases">
        <title>Chromosome-scale genome assembly of Holotrichia oblita Faldermann.</title>
        <authorList>
            <person name="Rongchong L."/>
        </authorList>
    </citation>
    <scope>NUCLEOTIDE SEQUENCE</scope>
    <source>
        <strain evidence="1">81SQS9</strain>
    </source>
</reference>
<proteinExistence type="predicted"/>
<comment type="caution">
    <text evidence="1">The sequence shown here is derived from an EMBL/GenBank/DDBJ whole genome shotgun (WGS) entry which is preliminary data.</text>
</comment>
<dbReference type="Proteomes" id="UP001056778">
    <property type="component" value="Chromosome 2"/>
</dbReference>
<evidence type="ECO:0000313" key="2">
    <source>
        <dbReference type="Proteomes" id="UP001056778"/>
    </source>
</evidence>
<organism evidence="1 2">
    <name type="scientific">Holotrichia oblita</name>
    <name type="common">Chafer beetle</name>
    <dbReference type="NCBI Taxonomy" id="644536"/>
    <lineage>
        <taxon>Eukaryota</taxon>
        <taxon>Metazoa</taxon>
        <taxon>Ecdysozoa</taxon>
        <taxon>Arthropoda</taxon>
        <taxon>Hexapoda</taxon>
        <taxon>Insecta</taxon>
        <taxon>Pterygota</taxon>
        <taxon>Neoptera</taxon>
        <taxon>Endopterygota</taxon>
        <taxon>Coleoptera</taxon>
        <taxon>Polyphaga</taxon>
        <taxon>Scarabaeiformia</taxon>
        <taxon>Scarabaeidae</taxon>
        <taxon>Melolonthinae</taxon>
        <taxon>Holotrichia</taxon>
    </lineage>
</organism>
<evidence type="ECO:0000313" key="1">
    <source>
        <dbReference type="EMBL" id="KAI4467637.1"/>
    </source>
</evidence>
<keyword evidence="2" id="KW-1185">Reference proteome</keyword>